<comment type="caution">
    <text evidence="2">The sequence shown here is derived from an EMBL/GenBank/DDBJ whole genome shotgun (WGS) entry which is preliminary data.</text>
</comment>
<reference evidence="2 3" key="1">
    <citation type="submission" date="2014-02" db="EMBL/GenBank/DDBJ databases">
        <title>Genome sequence of Brachybacterium phenoliresistens strain W13A50.</title>
        <authorList>
            <person name="Wang X."/>
        </authorList>
    </citation>
    <scope>NUCLEOTIDE SEQUENCE [LARGE SCALE GENOMIC DNA]</scope>
    <source>
        <strain evidence="2 3">W13A50</strain>
    </source>
</reference>
<evidence type="ECO:0000313" key="3">
    <source>
        <dbReference type="Proteomes" id="UP000023067"/>
    </source>
</evidence>
<proteinExistence type="predicted"/>
<dbReference type="AlphaFoldDB" id="Z9JPV1"/>
<name>Z9JPV1_9MICO</name>
<dbReference type="EMBL" id="JDYK01000023">
    <property type="protein sequence ID" value="EWS79826.1"/>
    <property type="molecule type" value="Genomic_DNA"/>
</dbReference>
<dbReference type="Proteomes" id="UP000023067">
    <property type="component" value="Unassembled WGS sequence"/>
</dbReference>
<protein>
    <submittedName>
        <fullName evidence="2">Uncharacterized protein</fullName>
    </submittedName>
</protein>
<dbReference type="HOGENOM" id="CLU_1999546_0_0_11"/>
<accession>Z9JPV1</accession>
<evidence type="ECO:0000313" key="2">
    <source>
        <dbReference type="EMBL" id="EWS79826.1"/>
    </source>
</evidence>
<feature type="region of interest" description="Disordered" evidence="1">
    <location>
        <begin position="96"/>
        <end position="124"/>
    </location>
</feature>
<keyword evidence="3" id="KW-1185">Reference proteome</keyword>
<dbReference type="STRING" id="396014.BF93_09065"/>
<sequence length="124" mass="13308">MAPPSAGWRAEFGRIWLVIRHSSTDHPALERRSPVLRHSSTGHRAAGCGLRAVRVRARGGGTIRCRSLRGTRWSSPRGDVRSGVRGRVPRVVVGLASRHAPGSRPARRGAQVPPGVAGPRLPLP</sequence>
<evidence type="ECO:0000256" key="1">
    <source>
        <dbReference type="SAM" id="MobiDB-lite"/>
    </source>
</evidence>
<organism evidence="2 3">
    <name type="scientific">Brachybacterium phenoliresistens</name>
    <dbReference type="NCBI Taxonomy" id="396014"/>
    <lineage>
        <taxon>Bacteria</taxon>
        <taxon>Bacillati</taxon>
        <taxon>Actinomycetota</taxon>
        <taxon>Actinomycetes</taxon>
        <taxon>Micrococcales</taxon>
        <taxon>Dermabacteraceae</taxon>
        <taxon>Brachybacterium</taxon>
    </lineage>
</organism>
<gene>
    <name evidence="2" type="ORF">BF93_09065</name>
</gene>